<organism evidence="10 11">
    <name type="scientific">Dinothrombium tinctorium</name>
    <dbReference type="NCBI Taxonomy" id="1965070"/>
    <lineage>
        <taxon>Eukaryota</taxon>
        <taxon>Metazoa</taxon>
        <taxon>Ecdysozoa</taxon>
        <taxon>Arthropoda</taxon>
        <taxon>Chelicerata</taxon>
        <taxon>Arachnida</taxon>
        <taxon>Acari</taxon>
        <taxon>Acariformes</taxon>
        <taxon>Trombidiformes</taxon>
        <taxon>Prostigmata</taxon>
        <taxon>Anystina</taxon>
        <taxon>Parasitengona</taxon>
        <taxon>Trombidioidea</taxon>
        <taxon>Trombidiidae</taxon>
        <taxon>Dinothrombium</taxon>
    </lineage>
</organism>
<comment type="function">
    <text evidence="4">Catalyzes the transfer of a methyl group onto N-acetylserotonin, producing melatonin (N-acetyl-5-methoxytryptamine).</text>
</comment>
<sequence>MLRYLVSMKILDENENIFSVTSCGSLLATNDFMKYYTLLMEIDLETPRHFDHMLHTGEVVFDHLYGMNYFDYVVKHWEYGDLYWKMLRAFTSAKEIVAAYDFSQFEHIVDVGGGEAELLIAILKKATHARGTLFETPKIVKKAVAAIAENDLSDRCKTISGSFFDGIPIEGDCYILKHILHDWDDEKCLQILRNIKASSKANSKLVIIDGVSDDDFTKMSDFSIWISIGGKERNLNEFKHLLNKTGFEFTRVFEPSNVQFVVIEAVSIA</sequence>
<feature type="domain" description="O-methyltransferase C-terminal" evidence="8">
    <location>
        <begin position="57"/>
        <end position="248"/>
    </location>
</feature>
<dbReference type="OrthoDB" id="1606438at2759"/>
<dbReference type="Proteomes" id="UP000285301">
    <property type="component" value="Unassembled WGS sequence"/>
</dbReference>
<dbReference type="GO" id="GO:0017096">
    <property type="term" value="F:acetylserotonin O-methyltransferase activity"/>
    <property type="evidence" value="ECO:0007669"/>
    <property type="project" value="UniProtKB-EC"/>
</dbReference>
<dbReference type="PROSITE" id="PS51683">
    <property type="entry name" value="SAM_OMT_II"/>
    <property type="match status" value="1"/>
</dbReference>
<proteinExistence type="predicted"/>
<dbReference type="InterPro" id="IPR029063">
    <property type="entry name" value="SAM-dependent_MTases_sf"/>
</dbReference>
<dbReference type="Gene3D" id="1.10.287.1350">
    <property type="match status" value="1"/>
</dbReference>
<keyword evidence="1 10" id="KW-0489">Methyltransferase</keyword>
<evidence type="ECO:0000256" key="2">
    <source>
        <dbReference type="ARBA" id="ARBA00022679"/>
    </source>
</evidence>
<dbReference type="Pfam" id="PF00891">
    <property type="entry name" value="Methyltransf_2"/>
    <property type="match status" value="1"/>
</dbReference>
<dbReference type="InterPro" id="IPR001077">
    <property type="entry name" value="COMT_C"/>
</dbReference>
<keyword evidence="11" id="KW-1185">Reference proteome</keyword>
<evidence type="ECO:0000256" key="3">
    <source>
        <dbReference type="ARBA" id="ARBA00022691"/>
    </source>
</evidence>
<accession>A0A3S4R7K9</accession>
<comment type="caution">
    <text evidence="10">The sequence shown here is derived from an EMBL/GenBank/DDBJ whole genome shotgun (WGS) entry which is preliminary data.</text>
</comment>
<dbReference type="GO" id="GO:0032259">
    <property type="term" value="P:methylation"/>
    <property type="evidence" value="ECO:0007669"/>
    <property type="project" value="UniProtKB-KW"/>
</dbReference>
<evidence type="ECO:0000256" key="7">
    <source>
        <dbReference type="ARBA" id="ARBA00043054"/>
    </source>
</evidence>
<reference evidence="10 11" key="1">
    <citation type="journal article" date="2018" name="Gigascience">
        <title>Genomes of trombidid mites reveal novel predicted allergens and laterally-transferred genes associated with secondary metabolism.</title>
        <authorList>
            <person name="Dong X."/>
            <person name="Chaisiri K."/>
            <person name="Xia D."/>
            <person name="Armstrong S.D."/>
            <person name="Fang Y."/>
            <person name="Donnelly M.J."/>
            <person name="Kadowaki T."/>
            <person name="McGarry J.W."/>
            <person name="Darby A.C."/>
            <person name="Makepeace B.L."/>
        </authorList>
    </citation>
    <scope>NUCLEOTIDE SEQUENCE [LARGE SCALE GENOMIC DNA]</scope>
    <source>
        <strain evidence="10">UoL-WK</strain>
    </source>
</reference>
<evidence type="ECO:0000256" key="6">
    <source>
        <dbReference type="ARBA" id="ARBA00040730"/>
    </source>
</evidence>
<reference evidence="10" key="2">
    <citation type="submission" date="2018-11" db="EMBL/GenBank/DDBJ databases">
        <title>Trombidioid mite genomics.</title>
        <authorList>
            <person name="Dong X."/>
        </authorList>
    </citation>
    <scope>NUCLEOTIDE SEQUENCE</scope>
    <source>
        <strain evidence="10">UoL-WK</strain>
    </source>
</reference>
<evidence type="ECO:0000256" key="4">
    <source>
        <dbReference type="ARBA" id="ARBA00037645"/>
    </source>
</evidence>
<evidence type="ECO:0000259" key="8">
    <source>
        <dbReference type="Pfam" id="PF00891"/>
    </source>
</evidence>
<dbReference type="EC" id="2.1.1.4" evidence="5"/>
<gene>
    <name evidence="10" type="ORF">B4U79_17432</name>
    <name evidence="9" type="ORF">B4U79_17471</name>
</gene>
<evidence type="ECO:0000256" key="5">
    <source>
        <dbReference type="ARBA" id="ARBA00039116"/>
    </source>
</evidence>
<evidence type="ECO:0000313" key="11">
    <source>
        <dbReference type="Proteomes" id="UP000285301"/>
    </source>
</evidence>
<dbReference type="EMBL" id="NCKU01001242">
    <property type="protein sequence ID" value="RWS12642.1"/>
    <property type="molecule type" value="Genomic_DNA"/>
</dbReference>
<evidence type="ECO:0000313" key="9">
    <source>
        <dbReference type="EMBL" id="RWS12258.1"/>
    </source>
</evidence>
<dbReference type="PANTHER" id="PTHR43712:SF2">
    <property type="entry name" value="O-METHYLTRANSFERASE CICE"/>
    <property type="match status" value="1"/>
</dbReference>
<dbReference type="AlphaFoldDB" id="A0A3S4R7K9"/>
<evidence type="ECO:0000256" key="1">
    <source>
        <dbReference type="ARBA" id="ARBA00022603"/>
    </source>
</evidence>
<dbReference type="Gene3D" id="3.40.50.150">
    <property type="entry name" value="Vaccinia Virus protein VP39"/>
    <property type="match status" value="1"/>
</dbReference>
<protein>
    <recommendedName>
        <fullName evidence="6">Acetylserotonin O-methyltransferase</fullName>
        <ecNumber evidence="5">2.1.1.4</ecNumber>
    </recommendedName>
    <alternativeName>
        <fullName evidence="7">Hydroxyindole O-methyltransferase</fullName>
    </alternativeName>
</protein>
<keyword evidence="2 10" id="KW-0808">Transferase</keyword>
<name>A0A3S4R7K9_9ACAR</name>
<keyword evidence="3" id="KW-0949">S-adenosyl-L-methionine</keyword>
<dbReference type="PANTHER" id="PTHR43712">
    <property type="entry name" value="PUTATIVE (AFU_ORTHOLOGUE AFUA_4G14580)-RELATED"/>
    <property type="match status" value="1"/>
</dbReference>
<evidence type="ECO:0000313" key="10">
    <source>
        <dbReference type="EMBL" id="RWS12642.1"/>
    </source>
</evidence>
<dbReference type="EMBL" id="NCKU01001376">
    <property type="protein sequence ID" value="RWS12258.1"/>
    <property type="molecule type" value="Genomic_DNA"/>
</dbReference>
<dbReference type="SUPFAM" id="SSF53335">
    <property type="entry name" value="S-adenosyl-L-methionine-dependent methyltransferases"/>
    <property type="match status" value="1"/>
</dbReference>
<dbReference type="InterPro" id="IPR016461">
    <property type="entry name" value="COMT-like"/>
</dbReference>